<accession>A0ABW1ZZF0</accession>
<dbReference type="InterPro" id="IPR011990">
    <property type="entry name" value="TPR-like_helical_dom_sf"/>
</dbReference>
<organism evidence="1 2">
    <name type="scientific">Marinobacterium aestuariivivens</name>
    <dbReference type="NCBI Taxonomy" id="1698799"/>
    <lineage>
        <taxon>Bacteria</taxon>
        <taxon>Pseudomonadati</taxon>
        <taxon>Pseudomonadota</taxon>
        <taxon>Gammaproteobacteria</taxon>
        <taxon>Oceanospirillales</taxon>
        <taxon>Oceanospirillaceae</taxon>
        <taxon>Marinobacterium</taxon>
    </lineage>
</organism>
<dbReference type="EMBL" id="JBHSWE010000001">
    <property type="protein sequence ID" value="MFC6670570.1"/>
    <property type="molecule type" value="Genomic_DNA"/>
</dbReference>
<dbReference type="Gene3D" id="1.25.40.10">
    <property type="entry name" value="Tetratricopeptide repeat domain"/>
    <property type="match status" value="1"/>
</dbReference>
<gene>
    <name evidence="1" type="ORF">ACFQDL_11070</name>
</gene>
<evidence type="ECO:0008006" key="3">
    <source>
        <dbReference type="Google" id="ProtNLM"/>
    </source>
</evidence>
<comment type="caution">
    <text evidence="1">The sequence shown here is derived from an EMBL/GenBank/DDBJ whole genome shotgun (WGS) entry which is preliminary data.</text>
</comment>
<evidence type="ECO:0000313" key="1">
    <source>
        <dbReference type="EMBL" id="MFC6670570.1"/>
    </source>
</evidence>
<reference evidence="2" key="1">
    <citation type="journal article" date="2019" name="Int. J. Syst. Evol. Microbiol.">
        <title>The Global Catalogue of Microorganisms (GCM) 10K type strain sequencing project: providing services to taxonomists for standard genome sequencing and annotation.</title>
        <authorList>
            <consortium name="The Broad Institute Genomics Platform"/>
            <consortium name="The Broad Institute Genome Sequencing Center for Infectious Disease"/>
            <person name="Wu L."/>
            <person name="Ma J."/>
        </authorList>
    </citation>
    <scope>NUCLEOTIDE SEQUENCE [LARGE SCALE GENOMIC DNA]</scope>
    <source>
        <strain evidence="2">NBRC 111756</strain>
    </source>
</reference>
<dbReference type="Proteomes" id="UP001596422">
    <property type="component" value="Unassembled WGS sequence"/>
</dbReference>
<sequence>MTAPSISARRLGLGIGLLCALALAVLGGRLLIAGIAAHQAQSFLDDWRELGEVPTETAWGVAEAAARRAIAFYPGDNGDYYDRLGRVYEWRQQDLDFGAPEAQDSREQALAAYRQAVAVRPDWPDTWVQIAFVKLRLLAFDEEFDRALQLGFENGPWRLRINRGLATVGLIAWPQLDEAQRAQVLTSAARTVAHDDYQAVQLFGLSDQIDQTRLLCDSLPADLLRQRGVCLSEADTEGPPWPGNTW</sequence>
<keyword evidence="2" id="KW-1185">Reference proteome</keyword>
<dbReference type="RefSeq" id="WP_379909077.1">
    <property type="nucleotide sequence ID" value="NZ_JBHSWE010000001.1"/>
</dbReference>
<evidence type="ECO:0000313" key="2">
    <source>
        <dbReference type="Proteomes" id="UP001596422"/>
    </source>
</evidence>
<dbReference type="SUPFAM" id="SSF48452">
    <property type="entry name" value="TPR-like"/>
    <property type="match status" value="1"/>
</dbReference>
<name>A0ABW1ZZF0_9GAMM</name>
<protein>
    <recommendedName>
        <fullName evidence="3">Tetratricopeptide repeat protein</fullName>
    </recommendedName>
</protein>
<proteinExistence type="predicted"/>